<proteinExistence type="inferred from homology"/>
<dbReference type="Pfam" id="PF04408">
    <property type="entry name" value="WHD_HA2"/>
    <property type="match status" value="1"/>
</dbReference>
<evidence type="ECO:0000256" key="1">
    <source>
        <dbReference type="ARBA" id="ARBA00008792"/>
    </source>
</evidence>
<gene>
    <name evidence="20" type="ORF">NQ315_002214</name>
</gene>
<keyword evidence="5 15" id="KW-0863">Zinc-finger</keyword>
<dbReference type="Proteomes" id="UP001159042">
    <property type="component" value="Unassembled WGS sequence"/>
</dbReference>
<comment type="catalytic activity">
    <reaction evidence="11">
        <text>ATP + H2O = ADP + phosphate + H(+)</text>
        <dbReference type="Rhea" id="RHEA:13065"/>
        <dbReference type="ChEBI" id="CHEBI:15377"/>
        <dbReference type="ChEBI" id="CHEBI:15378"/>
        <dbReference type="ChEBI" id="CHEBI:30616"/>
        <dbReference type="ChEBI" id="CHEBI:43474"/>
        <dbReference type="ChEBI" id="CHEBI:456216"/>
        <dbReference type="EC" id="3.6.4.13"/>
    </reaction>
</comment>
<dbReference type="InterPro" id="IPR011545">
    <property type="entry name" value="DEAD/DEAH_box_helicase_dom"/>
</dbReference>
<dbReference type="PROSITE" id="PS51194">
    <property type="entry name" value="HELICASE_CTER"/>
    <property type="match status" value="1"/>
</dbReference>
<evidence type="ECO:0000256" key="15">
    <source>
        <dbReference type="PROSITE-ProRule" id="PRU00723"/>
    </source>
</evidence>
<dbReference type="SUPFAM" id="SSF54495">
    <property type="entry name" value="UBC-like"/>
    <property type="match status" value="1"/>
</dbReference>
<sequence>MDSENVINNVADFFLRDIPSVKIGNTPVPVKKNVVKEELQFLRLNDSIQEQILDTLKYIHGPDFKLKSATDYEEVRSNVLKKYWVGQGSLVVKGGCDFSQYKNDSSSEELDRLREFGLLRLESYGFHKNHCIEAFQYCGGNIEDALSLLHSKYFKANAKLKEIDHGLSERELLEQRTDEKSSLESIYENSFKEKVENVWILTLKLEYLVKIFHNKEDKHKQNIAAQQKKKEMCRNILRLGFCKFGDKCRFSHDVKKEAPDINKHLNDFYFELEIRFPPNTKYPYEPPLIFLKTNAVLPPLVNLHICKRLYQEAVTLAEDGIPCVYTITELLQNEEAIKLHLKEDIDFLPYNQTLFSAEKVKQIRRIRPSHYKKGITNRDSKKALTLNELRRDDKRIVERFLSKQCDTKYLVMLQFRKNLPAWHLKKEILNTINQAQVVVISGETGCGKSTQVPQFVLDDWISNYASDNRHIEIVCTQPRRISAIGVAERVSEERVDVIGNTVGYQIRLESKVSASTRLTFCTTGILLRRLEGEPTLPNVTHIVVDEVHERSEEIDFLLLILKELAKLRPELKIILMSATLNASIFAQYFGDIPVVNIPGRTFPVKPYFLEDILEDTNYVLEEGTEYCRRIKNESDLDALMAAEEINFVNAMPRDNVRDENLSVAQVMARYQDYSVRTCKNLYLMDPEKINNELIETILTWIVSGDHHHPKKGTILIFLPGIAEITALFDQLNEHPVFGARAGKYWLMPLHSSLTSEEQAAIFRKPKLGQRKIVLSTNLAETSVTIDDCVFVIDSGKMKETHFDPNRNMESLETVWVTRANALQRKGRAGRVMPGVCVHLFTGHRFRHHMLPQPIPEINRIPLERLILNIKVLPSFEDRDVVNVIGSFIEPPSEENVNSAIKRLENVGALDQEDNLTPLGHHLAALPVDVRIGKLMLYGAIFSCVDAALTMAACLSYKNPFVAPFGKREEANRKKQTFAAGFSDQITILMAYRKFLQMNKKSALAARNFANENFLSYKTLVTIADIKHQFLELLVDIGFVAVNLGGKRRMGQDGVYEITGSEFNKNGDNIRVLSSVLCAALYPNIVKILTPSKSFVMSATGAVPKEYEAKDLKFATAQEIVFMHPSSVNYTVRSFPSPYMVYQEKVRTSKVFFRDCTMVPVIPLVLFSGSDLEVTVQNGNTFVSLENGWILFQVDEHKVAEMIKLIRQELFDLLEEKIKDPLLNLLHHDTGEKIISIILNLINSS</sequence>
<reference evidence="20 21" key="1">
    <citation type="journal article" date="2023" name="Insect Mol. Biol.">
        <title>Genome sequencing provides insights into the evolution of gene families encoding plant cell wall-degrading enzymes in longhorned beetles.</title>
        <authorList>
            <person name="Shin N.R."/>
            <person name="Okamura Y."/>
            <person name="Kirsch R."/>
            <person name="Pauchet Y."/>
        </authorList>
    </citation>
    <scope>NUCLEOTIDE SEQUENCE [LARGE SCALE GENOMIC DNA]</scope>
    <source>
        <strain evidence="20">EAD_L_NR</strain>
    </source>
</reference>
<evidence type="ECO:0000259" key="18">
    <source>
        <dbReference type="PROSITE" id="PS51192"/>
    </source>
</evidence>
<evidence type="ECO:0000256" key="8">
    <source>
        <dbReference type="ARBA" id="ARBA00022833"/>
    </source>
</evidence>
<evidence type="ECO:0000256" key="2">
    <source>
        <dbReference type="ARBA" id="ARBA00012552"/>
    </source>
</evidence>
<comment type="function">
    <text evidence="12">Probable ATP-binding RNA helicase.</text>
</comment>
<dbReference type="AlphaFoldDB" id="A0AAV8VYW8"/>
<dbReference type="Pfam" id="PF05773">
    <property type="entry name" value="RWD"/>
    <property type="match status" value="1"/>
</dbReference>
<dbReference type="InterPro" id="IPR014001">
    <property type="entry name" value="Helicase_ATP-bd"/>
</dbReference>
<dbReference type="Pfam" id="PF00642">
    <property type="entry name" value="zf-CCCH"/>
    <property type="match status" value="1"/>
</dbReference>
<dbReference type="InterPro" id="IPR007502">
    <property type="entry name" value="Helicase-assoc_dom"/>
</dbReference>
<keyword evidence="8 15" id="KW-0862">Zinc</keyword>
<dbReference type="EMBL" id="JANEYG010000017">
    <property type="protein sequence ID" value="KAJ8919592.1"/>
    <property type="molecule type" value="Genomic_DNA"/>
</dbReference>
<dbReference type="Pfam" id="PF00270">
    <property type="entry name" value="DEAD"/>
    <property type="match status" value="1"/>
</dbReference>
<dbReference type="Gene3D" id="1.20.120.1080">
    <property type="match status" value="1"/>
</dbReference>
<evidence type="ECO:0000256" key="13">
    <source>
        <dbReference type="ARBA" id="ARBA00071682"/>
    </source>
</evidence>
<dbReference type="PANTHER" id="PTHR18934">
    <property type="entry name" value="ATP-DEPENDENT RNA HELICASE"/>
    <property type="match status" value="1"/>
</dbReference>
<dbReference type="GO" id="GO:0003724">
    <property type="term" value="F:RNA helicase activity"/>
    <property type="evidence" value="ECO:0007669"/>
    <property type="project" value="UniProtKB-EC"/>
</dbReference>
<dbReference type="FunFam" id="3.40.50.300:FF:000284">
    <property type="entry name" value="probable ATP-dependent RNA helicase YTHDC2"/>
    <property type="match status" value="1"/>
</dbReference>
<dbReference type="PROSITE" id="PS51192">
    <property type="entry name" value="HELICASE_ATP_BIND_1"/>
    <property type="match status" value="1"/>
</dbReference>
<dbReference type="InterPro" id="IPR006575">
    <property type="entry name" value="RWD_dom"/>
</dbReference>
<feature type="zinc finger region" description="C3H1-type" evidence="15">
    <location>
        <begin position="227"/>
        <end position="255"/>
    </location>
</feature>
<evidence type="ECO:0000256" key="6">
    <source>
        <dbReference type="ARBA" id="ARBA00022801"/>
    </source>
</evidence>
<dbReference type="PROSITE" id="PS50103">
    <property type="entry name" value="ZF_C3H1"/>
    <property type="match status" value="1"/>
</dbReference>
<evidence type="ECO:0000259" key="17">
    <source>
        <dbReference type="PROSITE" id="PS50103"/>
    </source>
</evidence>
<dbReference type="SMART" id="SM00356">
    <property type="entry name" value="ZnF_C3H1"/>
    <property type="match status" value="1"/>
</dbReference>
<evidence type="ECO:0000259" key="16">
    <source>
        <dbReference type="PROSITE" id="PS50030"/>
    </source>
</evidence>
<feature type="domain" description="C3H1-type" evidence="17">
    <location>
        <begin position="227"/>
        <end position="255"/>
    </location>
</feature>
<dbReference type="SMART" id="SM00847">
    <property type="entry name" value="HA2"/>
    <property type="match status" value="1"/>
</dbReference>
<dbReference type="Pfam" id="PF07717">
    <property type="entry name" value="OB_NTP_bind"/>
    <property type="match status" value="1"/>
</dbReference>
<dbReference type="InterPro" id="IPR036855">
    <property type="entry name" value="Znf_CCCH_sf"/>
</dbReference>
<dbReference type="EC" id="3.6.4.13" evidence="2"/>
<dbReference type="FunFam" id="1.20.120.1080:FF:000002">
    <property type="entry name" value="Putative ATP-dependent RNA helicase DHX36"/>
    <property type="match status" value="1"/>
</dbReference>
<dbReference type="InterPro" id="IPR048333">
    <property type="entry name" value="HA2_WH"/>
</dbReference>
<keyword evidence="7" id="KW-0347">Helicase</keyword>
<dbReference type="InterPro" id="IPR009060">
    <property type="entry name" value="UBA-like_sf"/>
</dbReference>
<dbReference type="PANTHER" id="PTHR18934:SF145">
    <property type="entry name" value="ATP-DEPENDENT RNA HELICASE DHX57-RELATED"/>
    <property type="match status" value="1"/>
</dbReference>
<dbReference type="Gene3D" id="4.10.1000.10">
    <property type="entry name" value="Zinc finger, CCCH-type"/>
    <property type="match status" value="1"/>
</dbReference>
<evidence type="ECO:0000256" key="11">
    <source>
        <dbReference type="ARBA" id="ARBA00047984"/>
    </source>
</evidence>
<dbReference type="CDD" id="cd18791">
    <property type="entry name" value="SF2_C_RHA"/>
    <property type="match status" value="1"/>
</dbReference>
<dbReference type="Gene3D" id="3.40.50.300">
    <property type="entry name" value="P-loop containing nucleotide triphosphate hydrolases"/>
    <property type="match status" value="2"/>
</dbReference>
<dbReference type="PROSITE" id="PS50030">
    <property type="entry name" value="UBA"/>
    <property type="match status" value="1"/>
</dbReference>
<evidence type="ECO:0000256" key="14">
    <source>
        <dbReference type="ARBA" id="ARBA00083389"/>
    </source>
</evidence>
<dbReference type="Gene3D" id="3.10.110.10">
    <property type="entry name" value="Ubiquitin Conjugating Enzyme"/>
    <property type="match status" value="1"/>
</dbReference>
<evidence type="ECO:0000256" key="10">
    <source>
        <dbReference type="ARBA" id="ARBA00023054"/>
    </source>
</evidence>
<keyword evidence="10" id="KW-0175">Coiled coil</keyword>
<evidence type="ECO:0000256" key="5">
    <source>
        <dbReference type="ARBA" id="ARBA00022771"/>
    </source>
</evidence>
<comment type="caution">
    <text evidence="20">The sequence shown here is derived from an EMBL/GenBank/DDBJ whole genome shotgun (WGS) entry which is preliminary data.</text>
</comment>
<dbReference type="InterPro" id="IPR000571">
    <property type="entry name" value="Znf_CCCH"/>
</dbReference>
<dbReference type="Pfam" id="PF00271">
    <property type="entry name" value="Helicase_C"/>
    <property type="match status" value="1"/>
</dbReference>
<keyword evidence="4" id="KW-0547">Nucleotide-binding</keyword>
<comment type="similarity">
    <text evidence="1">Belongs to the DEAD box helicase family. DEAH subfamily.</text>
</comment>
<dbReference type="GO" id="GO:0016787">
    <property type="term" value="F:hydrolase activity"/>
    <property type="evidence" value="ECO:0007669"/>
    <property type="project" value="UniProtKB-KW"/>
</dbReference>
<dbReference type="GO" id="GO:0008270">
    <property type="term" value="F:zinc ion binding"/>
    <property type="evidence" value="ECO:0007669"/>
    <property type="project" value="UniProtKB-KW"/>
</dbReference>
<dbReference type="SMART" id="SM00487">
    <property type="entry name" value="DEXDc"/>
    <property type="match status" value="1"/>
</dbReference>
<accession>A0AAV8VYW8</accession>
<dbReference type="SUPFAM" id="SSF52540">
    <property type="entry name" value="P-loop containing nucleoside triphosphate hydrolases"/>
    <property type="match status" value="2"/>
</dbReference>
<evidence type="ECO:0000256" key="7">
    <source>
        <dbReference type="ARBA" id="ARBA00022806"/>
    </source>
</evidence>
<dbReference type="InterPro" id="IPR011709">
    <property type="entry name" value="DEAD-box_helicase_OB_fold"/>
</dbReference>
<feature type="domain" description="Helicase ATP-binding" evidence="18">
    <location>
        <begin position="429"/>
        <end position="598"/>
    </location>
</feature>
<feature type="domain" description="Helicase C-terminal" evidence="19">
    <location>
        <begin position="693"/>
        <end position="873"/>
    </location>
</feature>
<dbReference type="Pfam" id="PF21010">
    <property type="entry name" value="HA2_C"/>
    <property type="match status" value="1"/>
</dbReference>
<keyword evidence="21" id="KW-1185">Reference proteome</keyword>
<keyword evidence="3 15" id="KW-0479">Metal-binding</keyword>
<dbReference type="SUPFAM" id="SSF90229">
    <property type="entry name" value="CCCH zinc finger"/>
    <property type="match status" value="1"/>
</dbReference>
<dbReference type="InterPro" id="IPR016135">
    <property type="entry name" value="UBQ-conjugating_enzyme/RWD"/>
</dbReference>
<dbReference type="InterPro" id="IPR001650">
    <property type="entry name" value="Helicase_C-like"/>
</dbReference>
<dbReference type="SUPFAM" id="SSF46934">
    <property type="entry name" value="UBA-like"/>
    <property type="match status" value="1"/>
</dbReference>
<dbReference type="InterPro" id="IPR015940">
    <property type="entry name" value="UBA"/>
</dbReference>
<evidence type="ECO:0000259" key="19">
    <source>
        <dbReference type="PROSITE" id="PS51194"/>
    </source>
</evidence>
<evidence type="ECO:0000256" key="9">
    <source>
        <dbReference type="ARBA" id="ARBA00022840"/>
    </source>
</evidence>
<dbReference type="FunFam" id="3.40.50.300:FF:000325">
    <property type="entry name" value="ATP-dependent RNA helicase DHX29"/>
    <property type="match status" value="1"/>
</dbReference>
<evidence type="ECO:0000256" key="4">
    <source>
        <dbReference type="ARBA" id="ARBA00022741"/>
    </source>
</evidence>
<organism evidence="20 21">
    <name type="scientific">Exocentrus adspersus</name>
    <dbReference type="NCBI Taxonomy" id="1586481"/>
    <lineage>
        <taxon>Eukaryota</taxon>
        <taxon>Metazoa</taxon>
        <taxon>Ecdysozoa</taxon>
        <taxon>Arthropoda</taxon>
        <taxon>Hexapoda</taxon>
        <taxon>Insecta</taxon>
        <taxon>Pterygota</taxon>
        <taxon>Neoptera</taxon>
        <taxon>Endopterygota</taxon>
        <taxon>Coleoptera</taxon>
        <taxon>Polyphaga</taxon>
        <taxon>Cucujiformia</taxon>
        <taxon>Chrysomeloidea</taxon>
        <taxon>Cerambycidae</taxon>
        <taxon>Lamiinae</taxon>
        <taxon>Acanthocinini</taxon>
        <taxon>Exocentrus</taxon>
    </lineage>
</organism>
<dbReference type="GO" id="GO:0003723">
    <property type="term" value="F:RNA binding"/>
    <property type="evidence" value="ECO:0007669"/>
    <property type="project" value="TreeGrafter"/>
</dbReference>
<name>A0AAV8VYW8_9CUCU</name>
<dbReference type="Pfam" id="PF26026">
    <property type="entry name" value="RNA_hel_CTD"/>
    <property type="match status" value="1"/>
</dbReference>
<dbReference type="SMART" id="SM00490">
    <property type="entry name" value="HELICc"/>
    <property type="match status" value="1"/>
</dbReference>
<evidence type="ECO:0000256" key="3">
    <source>
        <dbReference type="ARBA" id="ARBA00022723"/>
    </source>
</evidence>
<evidence type="ECO:0000313" key="20">
    <source>
        <dbReference type="EMBL" id="KAJ8919592.1"/>
    </source>
</evidence>
<evidence type="ECO:0000256" key="12">
    <source>
        <dbReference type="ARBA" id="ARBA00057709"/>
    </source>
</evidence>
<dbReference type="InterPro" id="IPR059023">
    <property type="entry name" value="RNA_hel_CTD"/>
</dbReference>
<dbReference type="GO" id="GO:0005524">
    <property type="term" value="F:ATP binding"/>
    <property type="evidence" value="ECO:0007669"/>
    <property type="project" value="UniProtKB-KW"/>
</dbReference>
<feature type="domain" description="UBA" evidence="16">
    <location>
        <begin position="109"/>
        <end position="152"/>
    </location>
</feature>
<dbReference type="InterPro" id="IPR027417">
    <property type="entry name" value="P-loop_NTPase"/>
</dbReference>
<protein>
    <recommendedName>
        <fullName evidence="13">Putative ATP-dependent RNA helicase DHX57</fullName>
        <ecNumber evidence="2">3.6.4.13</ecNumber>
    </recommendedName>
    <alternativeName>
        <fullName evidence="14">DEAH box protein 57</fullName>
    </alternativeName>
</protein>
<evidence type="ECO:0000313" key="21">
    <source>
        <dbReference type="Proteomes" id="UP001159042"/>
    </source>
</evidence>
<dbReference type="CDD" id="cd23825">
    <property type="entry name" value="RWD_DHX57"/>
    <property type="match status" value="1"/>
</dbReference>
<keyword evidence="9" id="KW-0067">ATP-binding</keyword>
<keyword evidence="6" id="KW-0378">Hydrolase</keyword>